<evidence type="ECO:0000259" key="4">
    <source>
        <dbReference type="SMART" id="SM00396"/>
    </source>
</evidence>
<reference evidence="5 6" key="1">
    <citation type="submission" date="2020-08" db="EMBL/GenBank/DDBJ databases">
        <title>Aphidius gifuensis genome sequencing and assembly.</title>
        <authorList>
            <person name="Du Z."/>
        </authorList>
    </citation>
    <scope>NUCLEOTIDE SEQUENCE [LARGE SCALE GENOMIC DNA]</scope>
    <source>
        <strain evidence="5">YNYX2018</strain>
        <tissue evidence="5">Adults</tissue>
    </source>
</reference>
<dbReference type="CDD" id="cd19677">
    <property type="entry name" value="UBR-box_UBR7"/>
    <property type="match status" value="1"/>
</dbReference>
<dbReference type="OrthoDB" id="10262564at2759"/>
<evidence type="ECO:0000256" key="2">
    <source>
        <dbReference type="ARBA" id="ARBA00022771"/>
    </source>
</evidence>
<protein>
    <recommendedName>
        <fullName evidence="4">UBR-type domain-containing protein</fullName>
    </recommendedName>
</protein>
<dbReference type="Proteomes" id="UP000639338">
    <property type="component" value="Unassembled WGS sequence"/>
</dbReference>
<proteinExistence type="predicted"/>
<dbReference type="GO" id="GO:0008270">
    <property type="term" value="F:zinc ion binding"/>
    <property type="evidence" value="ECO:0007669"/>
    <property type="project" value="UniProtKB-KW"/>
</dbReference>
<keyword evidence="2" id="KW-0863">Zinc-finger</keyword>
<dbReference type="Pfam" id="PF02207">
    <property type="entry name" value="zf-UBR"/>
    <property type="match status" value="1"/>
</dbReference>
<keyword evidence="1" id="KW-0479">Metal-binding</keyword>
<comment type="caution">
    <text evidence="5">The sequence shown here is derived from an EMBL/GenBank/DDBJ whole genome shotgun (WGS) entry which is preliminary data.</text>
</comment>
<dbReference type="InterPro" id="IPR047506">
    <property type="entry name" value="UBR7-like_UBR-box"/>
</dbReference>
<keyword evidence="6" id="KW-1185">Reference proteome</keyword>
<dbReference type="GO" id="GO:0061630">
    <property type="term" value="F:ubiquitin protein ligase activity"/>
    <property type="evidence" value="ECO:0007669"/>
    <property type="project" value="InterPro"/>
</dbReference>
<dbReference type="InterPro" id="IPR040204">
    <property type="entry name" value="UBR7"/>
</dbReference>
<evidence type="ECO:0000256" key="3">
    <source>
        <dbReference type="ARBA" id="ARBA00022833"/>
    </source>
</evidence>
<dbReference type="SMART" id="SM00396">
    <property type="entry name" value="ZnF_UBR1"/>
    <property type="match status" value="1"/>
</dbReference>
<dbReference type="EMBL" id="JACMRX010000005">
    <property type="protein sequence ID" value="KAF7989194.1"/>
    <property type="molecule type" value="Genomic_DNA"/>
</dbReference>
<dbReference type="PANTHER" id="PTHR13513">
    <property type="entry name" value="E3 UBIQUITIN-PROTEIN LIGASE UBR7"/>
    <property type="match status" value="1"/>
</dbReference>
<accession>A0A835CN67</accession>
<name>A0A835CN67_APHGI</name>
<gene>
    <name evidence="5" type="ORF">HCN44_007724</name>
</gene>
<dbReference type="GO" id="GO:0005737">
    <property type="term" value="C:cytoplasm"/>
    <property type="evidence" value="ECO:0007669"/>
    <property type="project" value="TreeGrafter"/>
</dbReference>
<dbReference type="AlphaFoldDB" id="A0A835CN67"/>
<evidence type="ECO:0000256" key="1">
    <source>
        <dbReference type="ARBA" id="ARBA00022723"/>
    </source>
</evidence>
<evidence type="ECO:0000313" key="5">
    <source>
        <dbReference type="EMBL" id="KAF7989194.1"/>
    </source>
</evidence>
<keyword evidence="3" id="KW-0862">Zinc</keyword>
<organism evidence="5 6">
    <name type="scientific">Aphidius gifuensis</name>
    <name type="common">Parasitoid wasp</name>
    <dbReference type="NCBI Taxonomy" id="684658"/>
    <lineage>
        <taxon>Eukaryota</taxon>
        <taxon>Metazoa</taxon>
        <taxon>Ecdysozoa</taxon>
        <taxon>Arthropoda</taxon>
        <taxon>Hexapoda</taxon>
        <taxon>Insecta</taxon>
        <taxon>Pterygota</taxon>
        <taxon>Neoptera</taxon>
        <taxon>Endopterygota</taxon>
        <taxon>Hymenoptera</taxon>
        <taxon>Apocrita</taxon>
        <taxon>Ichneumonoidea</taxon>
        <taxon>Braconidae</taxon>
        <taxon>Aphidiinae</taxon>
        <taxon>Aphidius</taxon>
    </lineage>
</organism>
<feature type="domain" description="UBR-type" evidence="4">
    <location>
        <begin position="30"/>
        <end position="100"/>
    </location>
</feature>
<dbReference type="InterPro" id="IPR003126">
    <property type="entry name" value="Znf_UBR"/>
</dbReference>
<sequence>MVSVVKSEVISLDNLEHVRRPVEKQPNRRSNTIDQGYIRQALYACKTSCFGDDEKQAGVCLACSFRRHKGHEFIDLYTKRSFRCDCGDSNFGNKKCILDKAKARLNIENKHTHNGIDGIYCICSRLYPYRDPDSPEEIINDQMMQCIICKNCAAGSGALEHNFFCLYRPLLSNKIVPGPLLLVVAVIDSSVL</sequence>
<dbReference type="PANTHER" id="PTHR13513:SF9">
    <property type="entry name" value="E3 UBIQUITIN-PROTEIN LIGASE UBR7-RELATED"/>
    <property type="match status" value="1"/>
</dbReference>
<evidence type="ECO:0000313" key="6">
    <source>
        <dbReference type="Proteomes" id="UP000639338"/>
    </source>
</evidence>